<organism evidence="2">
    <name type="scientific">hydrothermal vent metagenome</name>
    <dbReference type="NCBI Taxonomy" id="652676"/>
    <lineage>
        <taxon>unclassified sequences</taxon>
        <taxon>metagenomes</taxon>
        <taxon>ecological metagenomes</taxon>
    </lineage>
</organism>
<gene>
    <name evidence="2" type="ORF">MNBD_ACTINO01-206</name>
</gene>
<name>A0A3B0SVP5_9ZZZZ</name>
<sequence length="194" mass="21244">MDGRKQFIAGIALILLGLVVTIVASIVAHMAGSAQVDEFGRQIFPGVPRGWQMVTLAQLVAVGGVLLSMAGATYGFIWQRPLTWSRAMLGALLFAGLMFILFAIIPNEFLTLTQATLEWTPQKTFLVIPSFLVLNNEVSISLAVVKDMISAGYATTLLILIPVLMYKWQEREKKPDVVKPEPVSLYGRPLRAGN</sequence>
<protein>
    <submittedName>
        <fullName evidence="2">Uncharacterized protein</fullName>
    </submittedName>
</protein>
<evidence type="ECO:0000256" key="1">
    <source>
        <dbReference type="SAM" id="Phobius"/>
    </source>
</evidence>
<keyword evidence="1" id="KW-0472">Membrane</keyword>
<keyword evidence="1" id="KW-1133">Transmembrane helix</keyword>
<accession>A0A3B0SVP5</accession>
<dbReference type="AlphaFoldDB" id="A0A3B0SVP5"/>
<evidence type="ECO:0000313" key="2">
    <source>
        <dbReference type="EMBL" id="VAV98865.1"/>
    </source>
</evidence>
<feature type="transmembrane region" description="Helical" evidence="1">
    <location>
        <begin position="148"/>
        <end position="166"/>
    </location>
</feature>
<feature type="transmembrane region" description="Helical" evidence="1">
    <location>
        <begin position="7"/>
        <end position="31"/>
    </location>
</feature>
<dbReference type="EMBL" id="UOEI01000244">
    <property type="protein sequence ID" value="VAV98865.1"/>
    <property type="molecule type" value="Genomic_DNA"/>
</dbReference>
<reference evidence="2" key="1">
    <citation type="submission" date="2018-06" db="EMBL/GenBank/DDBJ databases">
        <authorList>
            <person name="Zhirakovskaya E."/>
        </authorList>
    </citation>
    <scope>NUCLEOTIDE SEQUENCE</scope>
</reference>
<proteinExistence type="predicted"/>
<feature type="transmembrane region" description="Helical" evidence="1">
    <location>
        <begin position="51"/>
        <end position="75"/>
    </location>
</feature>
<feature type="transmembrane region" description="Helical" evidence="1">
    <location>
        <begin position="87"/>
        <end position="105"/>
    </location>
</feature>
<keyword evidence="1" id="KW-0812">Transmembrane</keyword>